<reference evidence="1 2" key="1">
    <citation type="submission" date="2020-10" db="EMBL/GenBank/DDBJ databases">
        <title>Phylogeny of dyella-like bacteria.</title>
        <authorList>
            <person name="Fu J."/>
        </authorList>
    </citation>
    <scope>NUCLEOTIDE SEQUENCE [LARGE SCALE GENOMIC DNA]</scope>
    <source>
        <strain evidence="1 2">THG-B117</strain>
    </source>
</reference>
<comment type="caution">
    <text evidence="1">The sequence shown here is derived from an EMBL/GenBank/DDBJ whole genome shotgun (WGS) entry which is preliminary data.</text>
</comment>
<sequence>MSNPDTEGGHTYSEVVLSECMNFRFPGRIARLEYAPSQTRGNTLPNGCAPERIHAVAVHAEASVSKTQQSPVRCSNAFPWLNDGAMDTSCVTKPQSPLELSLAPGSQARPPSPLNRFKSSTRILHCNIFDRYFPDENQHIKLAGNFLDREKFPVDKAVN</sequence>
<dbReference type="RefSeq" id="WP_204637818.1">
    <property type="nucleotide sequence ID" value="NZ_JADIKC010000011.1"/>
</dbReference>
<organism evidence="1 2">
    <name type="scientific">Dyella kyungheensis</name>
    <dbReference type="NCBI Taxonomy" id="1242174"/>
    <lineage>
        <taxon>Bacteria</taxon>
        <taxon>Pseudomonadati</taxon>
        <taxon>Pseudomonadota</taxon>
        <taxon>Gammaproteobacteria</taxon>
        <taxon>Lysobacterales</taxon>
        <taxon>Rhodanobacteraceae</taxon>
        <taxon>Dyella</taxon>
    </lineage>
</organism>
<name>A0ABS2JWH0_9GAMM</name>
<proteinExistence type="predicted"/>
<evidence type="ECO:0000313" key="2">
    <source>
        <dbReference type="Proteomes" id="UP001430065"/>
    </source>
</evidence>
<gene>
    <name evidence="1" type="ORF">ISP20_19525</name>
</gene>
<accession>A0ABS2JWH0</accession>
<dbReference type="Proteomes" id="UP001430065">
    <property type="component" value="Unassembled WGS sequence"/>
</dbReference>
<protein>
    <submittedName>
        <fullName evidence="1">Uncharacterized protein</fullName>
    </submittedName>
</protein>
<evidence type="ECO:0000313" key="1">
    <source>
        <dbReference type="EMBL" id="MBM7123363.1"/>
    </source>
</evidence>
<dbReference type="EMBL" id="JADIKC010000011">
    <property type="protein sequence ID" value="MBM7123363.1"/>
    <property type="molecule type" value="Genomic_DNA"/>
</dbReference>
<keyword evidence="2" id="KW-1185">Reference proteome</keyword>